<reference evidence="2 3" key="1">
    <citation type="submission" date="2022-05" db="EMBL/GenBank/DDBJ databases">
        <authorList>
            <consortium name="Genoscope - CEA"/>
            <person name="William W."/>
        </authorList>
    </citation>
    <scope>NUCLEOTIDE SEQUENCE [LARGE SCALE GENOMIC DNA]</scope>
</reference>
<feature type="compositionally biased region" description="Basic and acidic residues" evidence="1">
    <location>
        <begin position="120"/>
        <end position="132"/>
    </location>
</feature>
<organism evidence="2 3">
    <name type="scientific">Pocillopora meandrina</name>
    <dbReference type="NCBI Taxonomy" id="46732"/>
    <lineage>
        <taxon>Eukaryota</taxon>
        <taxon>Metazoa</taxon>
        <taxon>Cnidaria</taxon>
        <taxon>Anthozoa</taxon>
        <taxon>Hexacorallia</taxon>
        <taxon>Scleractinia</taxon>
        <taxon>Astrocoeniina</taxon>
        <taxon>Pocilloporidae</taxon>
        <taxon>Pocillopora</taxon>
    </lineage>
</organism>
<evidence type="ECO:0000313" key="2">
    <source>
        <dbReference type="EMBL" id="CAH3143200.1"/>
    </source>
</evidence>
<keyword evidence="3" id="KW-1185">Reference proteome</keyword>
<evidence type="ECO:0000313" key="3">
    <source>
        <dbReference type="Proteomes" id="UP001159428"/>
    </source>
</evidence>
<feature type="non-terminal residue" evidence="2">
    <location>
        <position position="151"/>
    </location>
</feature>
<sequence length="151" mass="17850">MLREIERRGSESGHEFRYIRVDNKIYQWRKLLSNSKNKLLLIPLRIRLAGKKIFVTAEDRCYEVSSIGTTTRKLRSTQEEADTRVLLHAAFFLIKPRFDKRVSFRRTSLVLTNESRLDSRTNESRLDSRTNESRLNSRTNESRLDSRTNES</sequence>
<accession>A0AAU9XD38</accession>
<dbReference type="Proteomes" id="UP001159428">
    <property type="component" value="Unassembled WGS sequence"/>
</dbReference>
<dbReference type="AlphaFoldDB" id="A0AAU9XD38"/>
<comment type="caution">
    <text evidence="2">The sequence shown here is derived from an EMBL/GenBank/DDBJ whole genome shotgun (WGS) entry which is preliminary data.</text>
</comment>
<feature type="region of interest" description="Disordered" evidence="1">
    <location>
        <begin position="120"/>
        <end position="151"/>
    </location>
</feature>
<name>A0AAU9XD38_9CNID</name>
<proteinExistence type="predicted"/>
<feature type="compositionally biased region" description="Basic and acidic residues" evidence="1">
    <location>
        <begin position="140"/>
        <end position="151"/>
    </location>
</feature>
<protein>
    <submittedName>
        <fullName evidence="2">Uncharacterized protein</fullName>
    </submittedName>
</protein>
<gene>
    <name evidence="2" type="ORF">PMEA_00020489</name>
</gene>
<dbReference type="EMBL" id="CALNXJ010000037">
    <property type="protein sequence ID" value="CAH3143200.1"/>
    <property type="molecule type" value="Genomic_DNA"/>
</dbReference>
<evidence type="ECO:0000256" key="1">
    <source>
        <dbReference type="SAM" id="MobiDB-lite"/>
    </source>
</evidence>